<dbReference type="AlphaFoldDB" id="A0A2T3B0C4"/>
<evidence type="ECO:0000313" key="1">
    <source>
        <dbReference type="EMBL" id="PSS16844.1"/>
    </source>
</evidence>
<dbReference type="RefSeq" id="XP_024720352.1">
    <property type="nucleotide sequence ID" value="XM_024866748.1"/>
</dbReference>
<dbReference type="EMBL" id="KZ679012">
    <property type="protein sequence ID" value="PSS16844.1"/>
    <property type="molecule type" value="Genomic_DNA"/>
</dbReference>
<dbReference type="GeneID" id="36574829"/>
<dbReference type="Proteomes" id="UP000241818">
    <property type="component" value="Unassembled WGS sequence"/>
</dbReference>
<evidence type="ECO:0000313" key="2">
    <source>
        <dbReference type="Proteomes" id="UP000241818"/>
    </source>
</evidence>
<gene>
    <name evidence="1" type="ORF">M430DRAFT_35488</name>
</gene>
<protein>
    <submittedName>
        <fullName evidence="1">Uncharacterized protein</fullName>
    </submittedName>
</protein>
<dbReference type="InParanoid" id="A0A2T3B0C4"/>
<proteinExistence type="predicted"/>
<name>A0A2T3B0C4_AMORE</name>
<organism evidence="1 2">
    <name type="scientific">Amorphotheca resinae ATCC 22711</name>
    <dbReference type="NCBI Taxonomy" id="857342"/>
    <lineage>
        <taxon>Eukaryota</taxon>
        <taxon>Fungi</taxon>
        <taxon>Dikarya</taxon>
        <taxon>Ascomycota</taxon>
        <taxon>Pezizomycotina</taxon>
        <taxon>Leotiomycetes</taxon>
        <taxon>Helotiales</taxon>
        <taxon>Amorphothecaceae</taxon>
        <taxon>Amorphotheca</taxon>
    </lineage>
</organism>
<reference evidence="1 2" key="1">
    <citation type="journal article" date="2018" name="New Phytol.">
        <title>Comparative genomics and transcriptomics depict ericoid mycorrhizal fungi as versatile saprotrophs and plant mutualists.</title>
        <authorList>
            <person name="Martino E."/>
            <person name="Morin E."/>
            <person name="Grelet G.A."/>
            <person name="Kuo A."/>
            <person name="Kohler A."/>
            <person name="Daghino S."/>
            <person name="Barry K.W."/>
            <person name="Cichocki N."/>
            <person name="Clum A."/>
            <person name="Dockter R.B."/>
            <person name="Hainaut M."/>
            <person name="Kuo R.C."/>
            <person name="LaButti K."/>
            <person name="Lindahl B.D."/>
            <person name="Lindquist E.A."/>
            <person name="Lipzen A."/>
            <person name="Khouja H.R."/>
            <person name="Magnuson J."/>
            <person name="Murat C."/>
            <person name="Ohm R.A."/>
            <person name="Singer S.W."/>
            <person name="Spatafora J.W."/>
            <person name="Wang M."/>
            <person name="Veneault-Fourrey C."/>
            <person name="Henrissat B."/>
            <person name="Grigoriev I.V."/>
            <person name="Martin F.M."/>
            <person name="Perotto S."/>
        </authorList>
    </citation>
    <scope>NUCLEOTIDE SEQUENCE [LARGE SCALE GENOMIC DNA]</scope>
    <source>
        <strain evidence="1 2">ATCC 22711</strain>
    </source>
</reference>
<accession>A0A2T3B0C4</accession>
<keyword evidence="2" id="KW-1185">Reference proteome</keyword>
<sequence length="65" mass="6781">MQRKDPTVSIKTAVLLVAGPYACASITSVPSPLFGSDIQTNASVSGNEYSDLRLTSHSPDLDGCP</sequence>